<proteinExistence type="predicted"/>
<name>A0A8C9MW85_SERCA</name>
<feature type="compositionally biased region" description="Polar residues" evidence="1">
    <location>
        <begin position="108"/>
        <end position="117"/>
    </location>
</feature>
<sequence length="137" mass="15258">MSFKQGICAPQRTLTSLEKHWEMAPEPSTLEKCWEMAPEPSTLEKCWEMAPEPSTLEKCWEMAPEPSTLEKCWEMAPEPPTLEKSPPKNSSSNNTTIQTQYSKEENNPRVSFTSQSGLLAAPSPALLHPDDSALAPL</sequence>
<accession>A0A8C9MW85</accession>
<keyword evidence="3" id="KW-1185">Reference proteome</keyword>
<dbReference type="Proteomes" id="UP000694409">
    <property type="component" value="Unassembled WGS sequence"/>
</dbReference>
<evidence type="ECO:0000313" key="3">
    <source>
        <dbReference type="Proteomes" id="UP000694409"/>
    </source>
</evidence>
<reference evidence="2" key="2">
    <citation type="submission" date="2025-09" db="UniProtKB">
        <authorList>
            <consortium name="Ensembl"/>
        </authorList>
    </citation>
    <scope>IDENTIFICATION</scope>
</reference>
<reference evidence="2" key="1">
    <citation type="submission" date="2025-08" db="UniProtKB">
        <authorList>
            <consortium name="Ensembl"/>
        </authorList>
    </citation>
    <scope>IDENTIFICATION</scope>
</reference>
<organism evidence="2 3">
    <name type="scientific">Serinus canaria</name>
    <name type="common">Island canary</name>
    <name type="synonym">Fringilla canaria</name>
    <dbReference type="NCBI Taxonomy" id="9135"/>
    <lineage>
        <taxon>Eukaryota</taxon>
        <taxon>Metazoa</taxon>
        <taxon>Chordata</taxon>
        <taxon>Craniata</taxon>
        <taxon>Vertebrata</taxon>
        <taxon>Euteleostomi</taxon>
        <taxon>Archelosauria</taxon>
        <taxon>Archosauria</taxon>
        <taxon>Dinosauria</taxon>
        <taxon>Saurischia</taxon>
        <taxon>Theropoda</taxon>
        <taxon>Coelurosauria</taxon>
        <taxon>Aves</taxon>
        <taxon>Neognathae</taxon>
        <taxon>Neoaves</taxon>
        <taxon>Telluraves</taxon>
        <taxon>Australaves</taxon>
        <taxon>Passeriformes</taxon>
        <taxon>Passeroidea</taxon>
        <taxon>Fringillidae</taxon>
        <taxon>Carduelinae</taxon>
        <taxon>Serinus</taxon>
    </lineage>
</organism>
<evidence type="ECO:0000256" key="1">
    <source>
        <dbReference type="SAM" id="MobiDB-lite"/>
    </source>
</evidence>
<feature type="compositionally biased region" description="Low complexity" evidence="1">
    <location>
        <begin position="118"/>
        <end position="127"/>
    </location>
</feature>
<feature type="region of interest" description="Disordered" evidence="1">
    <location>
        <begin position="74"/>
        <end position="137"/>
    </location>
</feature>
<dbReference type="Ensembl" id="ENSSCAT00000011264.1">
    <property type="protein sequence ID" value="ENSSCAP00000009954.1"/>
    <property type="gene ID" value="ENSSCAG00000007591.1"/>
</dbReference>
<evidence type="ECO:0000313" key="2">
    <source>
        <dbReference type="Ensembl" id="ENSSCAP00000009954.1"/>
    </source>
</evidence>
<protein>
    <submittedName>
        <fullName evidence="2">Uncharacterized protein</fullName>
    </submittedName>
</protein>
<dbReference type="AlphaFoldDB" id="A0A8C9MW85"/>